<name>E2PW08_STRCL</name>
<evidence type="ECO:0000313" key="3">
    <source>
        <dbReference type="Proteomes" id="UP000002357"/>
    </source>
</evidence>
<dbReference type="Pfam" id="PF04306">
    <property type="entry name" value="DUF456"/>
    <property type="match status" value="1"/>
</dbReference>
<protein>
    <submittedName>
        <fullName evidence="2">Small hydrophobic protein</fullName>
    </submittedName>
</protein>
<keyword evidence="1" id="KW-0812">Transmembrane</keyword>
<accession>E2PW08</accession>
<keyword evidence="3" id="KW-1185">Reference proteome</keyword>
<feature type="transmembrane region" description="Helical" evidence="1">
    <location>
        <begin position="102"/>
        <end position="127"/>
    </location>
</feature>
<feature type="transmembrane region" description="Helical" evidence="1">
    <location>
        <begin position="65"/>
        <end position="90"/>
    </location>
</feature>
<dbReference type="eggNOG" id="COG2839">
    <property type="taxonomic scope" value="Bacteria"/>
</dbReference>
<evidence type="ECO:0000313" key="2">
    <source>
        <dbReference type="EMBL" id="EFG09998.1"/>
    </source>
</evidence>
<dbReference type="InterPro" id="IPR007403">
    <property type="entry name" value="DUF456"/>
</dbReference>
<evidence type="ECO:0000256" key="1">
    <source>
        <dbReference type="SAM" id="Phobius"/>
    </source>
</evidence>
<feature type="transmembrane region" description="Helical" evidence="1">
    <location>
        <begin position="159"/>
        <end position="179"/>
    </location>
</feature>
<keyword evidence="1" id="KW-1133">Transmembrane helix</keyword>
<dbReference type="Proteomes" id="UP000002357">
    <property type="component" value="Chromosome"/>
</dbReference>
<proteinExistence type="predicted"/>
<feature type="transmembrane region" description="Helical" evidence="1">
    <location>
        <begin position="21"/>
        <end position="45"/>
    </location>
</feature>
<gene>
    <name evidence="2" type="ORF">SCLAV_4925</name>
</gene>
<keyword evidence="1" id="KW-0472">Membrane</keyword>
<organism evidence="2 3">
    <name type="scientific">Streptomyces clavuligerus</name>
    <dbReference type="NCBI Taxonomy" id="1901"/>
    <lineage>
        <taxon>Bacteria</taxon>
        <taxon>Bacillati</taxon>
        <taxon>Actinomycetota</taxon>
        <taxon>Actinomycetes</taxon>
        <taxon>Kitasatosporales</taxon>
        <taxon>Streptomycetaceae</taxon>
        <taxon>Streptomyces</taxon>
    </lineage>
</organism>
<reference evidence="2 3" key="1">
    <citation type="journal article" date="2010" name="Genome Biol. Evol.">
        <title>The sequence of a 1.8-mb bacterial linear plasmid reveals a rich evolutionary reservoir of secondary metabolic pathways.</title>
        <authorList>
            <person name="Medema M.H."/>
            <person name="Trefzer A."/>
            <person name="Kovalchuk A."/>
            <person name="van den Berg M."/>
            <person name="Mueller U."/>
            <person name="Heijne W."/>
            <person name="Wu L."/>
            <person name="Alam M.T."/>
            <person name="Ronning C.M."/>
            <person name="Nierman W.C."/>
            <person name="Bovenberg R.A.L."/>
            <person name="Breitling R."/>
            <person name="Takano E."/>
        </authorList>
    </citation>
    <scope>NUCLEOTIDE SEQUENCE [LARGE SCALE GENOMIC DNA]</scope>
    <source>
        <strain evidence="3">ATCC 27064 / DSM 738 / JCM 4710 / NBRC 13307 / NCIMB 12785 / NRRL 3585 / VKM Ac-602</strain>
    </source>
</reference>
<dbReference type="AlphaFoldDB" id="E2PW08"/>
<dbReference type="EMBL" id="CM000913">
    <property type="protein sequence ID" value="EFG09998.1"/>
    <property type="molecule type" value="Genomic_DNA"/>
</dbReference>
<sequence>MPERRSAGPARGGVIRHPWQMGVWQLLLVGLVMVLGVVGALLPGVPGRWLVWAALLWWSLHERTGLAWVLLVAATALLLVDQVVVWLLPSRRARGTGMSRRIALWAGLGSVAGFLLLPVVGAVPGFLGGIYLAERRRLGGHGEAVASTRAVMRGAGTGALVELLACLLVAGAWLGAVVWG</sequence>
<dbReference type="STRING" id="1901.BB341_04310"/>